<accession>A0AAC9MZ21</accession>
<keyword evidence="2" id="KW-1003">Cell membrane</keyword>
<dbReference type="EMBL" id="CP014859">
    <property type="protein sequence ID" value="AOS64019.1"/>
    <property type="molecule type" value="Genomic_DNA"/>
</dbReference>
<dbReference type="AlphaFoldDB" id="A0AAC9MZ21"/>
<evidence type="ECO:0000313" key="10">
    <source>
        <dbReference type="Proteomes" id="UP000095210"/>
    </source>
</evidence>
<dbReference type="InterPro" id="IPR004869">
    <property type="entry name" value="MMPL_dom"/>
</dbReference>
<dbReference type="KEGG" id="ahm:TL08_16095"/>
<evidence type="ECO:0000313" key="9">
    <source>
        <dbReference type="EMBL" id="AOS64019.1"/>
    </source>
</evidence>
<evidence type="ECO:0000256" key="5">
    <source>
        <dbReference type="ARBA" id="ARBA00023136"/>
    </source>
</evidence>
<keyword evidence="5 7" id="KW-0472">Membrane</keyword>
<keyword evidence="4 7" id="KW-1133">Transmembrane helix</keyword>
<evidence type="ECO:0000256" key="2">
    <source>
        <dbReference type="ARBA" id="ARBA00022475"/>
    </source>
</evidence>
<sequence length="843" mass="87873">MVATAETISHFNERLMVANLLYRLGRWSARRAWAVIAAWIVVLAAAGGAFLTLGGSLASNFSIPGTETERVNDRLTEQFPELTGATAQVVFATEDAEFGASERDQIAELLAEVGEVDGVTAVTDPFVTEAERAAAEEQVAGGEQLIADARAELEAGVEELDAGQTQLDAAIEQAQAAGVYEQAAAQFDQQQAQLDAGREQLDAGAQEIDAQEAELEHGNALVEYASSINMVSEDGQTAIATIAFEDTLFELPDSVKAAVAEVLEAADIAGVDIDWSSTITASVEGIMGPGEVVGVVIAALVLLIMMRALLPAATPLISSLVGVGVGVAGSLAFSDLVPMASITPVLGVMLGLAVGIDYSLFILNRHRKQLLAGMDVDESIGLANGTAGNAVVFAGSTVIVALVALGVTGIPFLTTMGVVGAVCVLVAVLVSVSLTPALLGLLGTRALGRKARATIGHAQHTETEVKPLRTPRAIGAAVLATVGLLVLAIPVLSMRLGLPEGSSESPDTTQYQAFKAVESEFGAGMNGPLLVVAELPDAVEETEVTATQAGIAGELMENEDVSAVAPIVASEERDVFLFQVVPQDGPSSASTEDLVRELRALTPMSGEVTLGVAGQASGNIDVSEMLAEALPVYLVVVVGLSLLIMVLVFRSILVPLIATLGYVLSLFAALGAVTAIYQWGWLGDIFGVHDPGPVLSFGPIIIMGVLFGLAMDYQLFLVSGMREAHVHGMPAREAVVQGLRQGRVVVTAAAIIMISVFGGFVFSHLGMVRPLGFGLAIGVLFDAFVVRMVLVPALMHLLGEKAWWLPKWLDKVMPDVDVEGASLERAHTPAERVDALAESGSKS</sequence>
<keyword evidence="10" id="KW-1185">Reference proteome</keyword>
<reference evidence="10" key="1">
    <citation type="submission" date="2016-03" db="EMBL/GenBank/DDBJ databases">
        <title>Complete genome sequence of the type strain Actinoalloteichus hymeniacidonis DSM 45092.</title>
        <authorList>
            <person name="Schaffert L."/>
            <person name="Albersmeier A."/>
            <person name="Winkler A."/>
            <person name="Kalinowski J."/>
            <person name="Zotchev S."/>
            <person name="Ruckert C."/>
        </authorList>
    </citation>
    <scope>NUCLEOTIDE SEQUENCE [LARGE SCALE GENOMIC DNA]</scope>
    <source>
        <strain evidence="10">HPA177(T) (DSM 45092(T))</strain>
    </source>
</reference>
<feature type="transmembrane region" description="Helical" evidence="7">
    <location>
        <begin position="418"/>
        <end position="442"/>
    </location>
</feature>
<feature type="transmembrane region" description="Helical" evidence="7">
    <location>
        <begin position="473"/>
        <end position="492"/>
    </location>
</feature>
<feature type="transmembrane region" description="Helical" evidence="7">
    <location>
        <begin position="630"/>
        <end position="649"/>
    </location>
</feature>
<dbReference type="GO" id="GO:0005886">
    <property type="term" value="C:plasma membrane"/>
    <property type="evidence" value="ECO:0007669"/>
    <property type="project" value="UniProtKB-SubCell"/>
</dbReference>
<evidence type="ECO:0000256" key="3">
    <source>
        <dbReference type="ARBA" id="ARBA00022692"/>
    </source>
</evidence>
<dbReference type="SUPFAM" id="SSF82866">
    <property type="entry name" value="Multidrug efflux transporter AcrB transmembrane domain"/>
    <property type="match status" value="2"/>
</dbReference>
<dbReference type="InterPro" id="IPR000731">
    <property type="entry name" value="SSD"/>
</dbReference>
<dbReference type="Pfam" id="PF03176">
    <property type="entry name" value="MMPL"/>
    <property type="match status" value="2"/>
</dbReference>
<feature type="transmembrane region" description="Helical" evidence="7">
    <location>
        <begin position="32"/>
        <end position="53"/>
    </location>
</feature>
<name>A0AAC9MZ21_9PSEU</name>
<evidence type="ECO:0000256" key="4">
    <source>
        <dbReference type="ARBA" id="ARBA00022989"/>
    </source>
</evidence>
<organism evidence="9 10">
    <name type="scientific">Actinoalloteichus hymeniacidonis</name>
    <dbReference type="NCBI Taxonomy" id="340345"/>
    <lineage>
        <taxon>Bacteria</taxon>
        <taxon>Bacillati</taxon>
        <taxon>Actinomycetota</taxon>
        <taxon>Actinomycetes</taxon>
        <taxon>Pseudonocardiales</taxon>
        <taxon>Pseudonocardiaceae</taxon>
        <taxon>Actinoalloteichus</taxon>
    </lineage>
</organism>
<evidence type="ECO:0000256" key="7">
    <source>
        <dbReference type="SAM" id="Phobius"/>
    </source>
</evidence>
<dbReference type="Gene3D" id="1.20.1640.10">
    <property type="entry name" value="Multidrug efflux transporter AcrB transmembrane domain"/>
    <property type="match status" value="2"/>
</dbReference>
<dbReference type="PANTHER" id="PTHR33406">
    <property type="entry name" value="MEMBRANE PROTEIN MJ1562-RELATED"/>
    <property type="match status" value="1"/>
</dbReference>
<comment type="subcellular location">
    <subcellularLocation>
        <location evidence="1">Cell membrane</location>
        <topology evidence="1">Multi-pass membrane protein</topology>
    </subcellularLocation>
</comment>
<feature type="transmembrane region" description="Helical" evidence="7">
    <location>
        <begin position="742"/>
        <end position="765"/>
    </location>
</feature>
<evidence type="ECO:0000256" key="6">
    <source>
        <dbReference type="SAM" id="Coils"/>
    </source>
</evidence>
<keyword evidence="6" id="KW-0175">Coiled coil</keyword>
<dbReference type="PANTHER" id="PTHR33406:SF13">
    <property type="entry name" value="MEMBRANE PROTEIN YDFJ"/>
    <property type="match status" value="1"/>
</dbReference>
<feature type="transmembrane region" description="Helical" evidence="7">
    <location>
        <begin position="771"/>
        <end position="798"/>
    </location>
</feature>
<feature type="transmembrane region" description="Helical" evidence="7">
    <location>
        <begin position="339"/>
        <end position="363"/>
    </location>
</feature>
<feature type="transmembrane region" description="Helical" evidence="7">
    <location>
        <begin position="390"/>
        <end position="412"/>
    </location>
</feature>
<feature type="transmembrane region" description="Helical" evidence="7">
    <location>
        <begin position="700"/>
        <end position="721"/>
    </location>
</feature>
<feature type="transmembrane region" description="Helical" evidence="7">
    <location>
        <begin position="312"/>
        <end position="333"/>
    </location>
</feature>
<feature type="domain" description="SSD" evidence="8">
    <location>
        <begin position="308"/>
        <end position="441"/>
    </location>
</feature>
<dbReference type="InterPro" id="IPR050545">
    <property type="entry name" value="Mycobact_MmpL"/>
</dbReference>
<proteinExistence type="predicted"/>
<evidence type="ECO:0000259" key="8">
    <source>
        <dbReference type="PROSITE" id="PS50156"/>
    </source>
</evidence>
<feature type="transmembrane region" description="Helical" evidence="7">
    <location>
        <begin position="656"/>
        <end position="680"/>
    </location>
</feature>
<protein>
    <submittedName>
        <fullName evidence="9">MMPL family</fullName>
    </submittedName>
</protein>
<dbReference type="PROSITE" id="PS50156">
    <property type="entry name" value="SSD"/>
    <property type="match status" value="1"/>
</dbReference>
<feature type="coiled-coil region" evidence="6">
    <location>
        <begin position="180"/>
        <end position="214"/>
    </location>
</feature>
<gene>
    <name evidence="9" type="ORF">TL08_16095</name>
</gene>
<feature type="transmembrane region" description="Helical" evidence="7">
    <location>
        <begin position="286"/>
        <end position="305"/>
    </location>
</feature>
<evidence type="ECO:0000256" key="1">
    <source>
        <dbReference type="ARBA" id="ARBA00004651"/>
    </source>
</evidence>
<dbReference type="Proteomes" id="UP000095210">
    <property type="component" value="Chromosome"/>
</dbReference>
<keyword evidence="3 7" id="KW-0812">Transmembrane</keyword>